<keyword evidence="3" id="KW-0964">Secreted</keyword>
<dbReference type="AlphaFoldDB" id="A0A9X8DYI9"/>
<reference evidence="5 6" key="1">
    <citation type="journal article" date="2018" name="J. Invertebr. Pathol.">
        <title>New genotyping method for the causative agent of crayfish plague (Aphanomyces astaci) based on whole genome data.</title>
        <authorList>
            <person name="Minardi D."/>
            <person name="Studholme D.J."/>
            <person name="van der Giezen M."/>
            <person name="Pretto T."/>
            <person name="Oidtmann B."/>
        </authorList>
    </citation>
    <scope>NUCLEOTIDE SEQUENCE [LARGE SCALE GENOMIC DNA]</scope>
    <source>
        <strain evidence="5 6">KB13</strain>
    </source>
</reference>
<evidence type="ECO:0000313" key="5">
    <source>
        <dbReference type="EMBL" id="RLO05737.1"/>
    </source>
</evidence>
<evidence type="ECO:0000313" key="6">
    <source>
        <dbReference type="Proteomes" id="UP000275652"/>
    </source>
</evidence>
<dbReference type="GO" id="GO:0043657">
    <property type="term" value="C:host cell"/>
    <property type="evidence" value="ECO:0007669"/>
    <property type="project" value="UniProtKB-SubCell"/>
</dbReference>
<dbReference type="InterPro" id="IPR045379">
    <property type="entry name" value="Crinkler_N"/>
</dbReference>
<name>A0A9X8DYI9_APHAT</name>
<accession>A0A9X8DYI9</accession>
<gene>
    <name evidence="5" type="ORF">DYB28_004968</name>
</gene>
<evidence type="ECO:0000256" key="1">
    <source>
        <dbReference type="ARBA" id="ARBA00004340"/>
    </source>
</evidence>
<proteinExistence type="predicted"/>
<protein>
    <recommendedName>
        <fullName evidence="4">Crinkler effector protein N-terminal domain-containing protein</fullName>
    </recommendedName>
</protein>
<dbReference type="Proteomes" id="UP000275652">
    <property type="component" value="Unassembled WGS sequence"/>
</dbReference>
<comment type="caution">
    <text evidence="5">The sequence shown here is derived from an EMBL/GenBank/DDBJ whole genome shotgun (WGS) entry which is preliminary data.</text>
</comment>
<dbReference type="GO" id="GO:0005576">
    <property type="term" value="C:extracellular region"/>
    <property type="evidence" value="ECO:0007669"/>
    <property type="project" value="UniProtKB-SubCell"/>
</dbReference>
<evidence type="ECO:0000259" key="4">
    <source>
        <dbReference type="Pfam" id="PF20147"/>
    </source>
</evidence>
<dbReference type="EMBL" id="QUTI01026313">
    <property type="protein sequence ID" value="RLO05737.1"/>
    <property type="molecule type" value="Genomic_DNA"/>
</dbReference>
<evidence type="ECO:0000256" key="3">
    <source>
        <dbReference type="ARBA" id="ARBA00022525"/>
    </source>
</evidence>
<dbReference type="Pfam" id="PF20147">
    <property type="entry name" value="Crinkler"/>
    <property type="match status" value="1"/>
</dbReference>
<feature type="domain" description="Crinkler effector protein N-terminal" evidence="4">
    <location>
        <begin position="2"/>
        <end position="103"/>
    </location>
</feature>
<comment type="subcellular location">
    <subcellularLocation>
        <location evidence="1">Host cell</location>
    </subcellularLocation>
    <subcellularLocation>
        <location evidence="2">Secreted</location>
    </subcellularLocation>
</comment>
<sequence>MLKLVCHIVGGREPFAVKIDANELVTDLKTQIKEQNPSLRSCNAMDIQLYQSLKDATWLSAEALDQMTSDGVMDAYLATIREMKPTDNLAYYFGPNPPPLTKHVKPKQSRAVQLLQFHARSFNNSLSICEKQRVVKRKQRKRLERLFVVKWKQRVVKRKQRKRLERRFVVKRKQRKRLKSLFVVKR</sequence>
<evidence type="ECO:0000256" key="2">
    <source>
        <dbReference type="ARBA" id="ARBA00004613"/>
    </source>
</evidence>
<organism evidence="5 6">
    <name type="scientific">Aphanomyces astaci</name>
    <name type="common">Crayfish plague agent</name>
    <dbReference type="NCBI Taxonomy" id="112090"/>
    <lineage>
        <taxon>Eukaryota</taxon>
        <taxon>Sar</taxon>
        <taxon>Stramenopiles</taxon>
        <taxon>Oomycota</taxon>
        <taxon>Saprolegniomycetes</taxon>
        <taxon>Saprolegniales</taxon>
        <taxon>Verrucalvaceae</taxon>
        <taxon>Aphanomyces</taxon>
    </lineage>
</organism>